<evidence type="ECO:0000313" key="1">
    <source>
        <dbReference type="EMBL" id="DAD77862.1"/>
    </source>
</evidence>
<organism evidence="1">
    <name type="scientific">Siphoviridae sp. ct73V17</name>
    <dbReference type="NCBI Taxonomy" id="2826302"/>
    <lineage>
        <taxon>Viruses</taxon>
        <taxon>Duplodnaviria</taxon>
        <taxon>Heunggongvirae</taxon>
        <taxon>Uroviricota</taxon>
        <taxon>Caudoviricetes</taxon>
    </lineage>
</organism>
<sequence>MADICDSCAFEDACPSAHFNITEASKCAFYKSIRRDKPDGTWWKETLKDE</sequence>
<accession>A0A8S5M6M4</accession>
<name>A0A8S5M6M4_9CAUD</name>
<dbReference type="EMBL" id="BK014835">
    <property type="protein sequence ID" value="DAD77862.1"/>
    <property type="molecule type" value="Genomic_DNA"/>
</dbReference>
<proteinExistence type="predicted"/>
<reference evidence="1" key="1">
    <citation type="journal article" date="2021" name="Proc. Natl. Acad. Sci. U.S.A.">
        <title>A Catalog of Tens of Thousands of Viruses from Human Metagenomes Reveals Hidden Associations with Chronic Diseases.</title>
        <authorList>
            <person name="Tisza M.J."/>
            <person name="Buck C.B."/>
        </authorList>
    </citation>
    <scope>NUCLEOTIDE SEQUENCE</scope>
    <source>
        <strain evidence="1">Ct73V17</strain>
    </source>
</reference>
<protein>
    <submittedName>
        <fullName evidence="1">Uncharacterized protein</fullName>
    </submittedName>
</protein>